<feature type="compositionally biased region" description="Low complexity" evidence="1">
    <location>
        <begin position="97"/>
        <end position="108"/>
    </location>
</feature>
<evidence type="ECO:0000313" key="3">
    <source>
        <dbReference type="Proteomes" id="UP000092583"/>
    </source>
</evidence>
<sequence length="381" mass="42994">MSYSTRYSSTRCTFYPGLQCSHPECTSFGLPRYQSPPTYGYAPPPTVLGNEDAFLAGFAQGRRASMQSNGPAGRSEYRSGSSFGGPQYHPEAHGRRNSMSRGSNGNSSIRHSPMPKKATPRSSRDTPHRRPSRAVFDFEIEVEEMPDDDVDEAIKNAADRLSNMNMHDDNRSDPSKISSVKTSSSKCKGPRKTPTTTSEPIPKGYHGVAFTIPPMYREDLTGFSEDTFIRCTIKEEYDNISDPDAYWDAVGGKVESTMGKFFGPEVTSNQRATSMSCAENRVKRYHANSITPRQIKLSYPKDITKTEEEFHETFLLDRHTAKNLHKKPKSEFMNTLQASIKSDLQSKVERELIDQSVVHDLEVDTTKQLEECYNRFKETFR</sequence>
<name>A0A1B9IKH4_9TREE</name>
<reference evidence="3" key="2">
    <citation type="submission" date="2013-12" db="EMBL/GenBank/DDBJ databases">
        <title>Evolution of pathogenesis and genome organization in the Tremellales.</title>
        <authorList>
            <person name="Cuomo C."/>
            <person name="Litvintseva A."/>
            <person name="Heitman J."/>
            <person name="Chen Y."/>
            <person name="Sun S."/>
            <person name="Springer D."/>
            <person name="Dromer F."/>
            <person name="Young S."/>
            <person name="Zeng Q."/>
            <person name="Chapman S."/>
            <person name="Gujja S."/>
            <person name="Saif S."/>
            <person name="Birren B."/>
        </authorList>
    </citation>
    <scope>NUCLEOTIDE SEQUENCE [LARGE SCALE GENOMIC DNA]</scope>
    <source>
        <strain evidence="3">CBS 10435</strain>
    </source>
</reference>
<proteinExistence type="predicted"/>
<feature type="region of interest" description="Disordered" evidence="1">
    <location>
        <begin position="64"/>
        <end position="206"/>
    </location>
</feature>
<dbReference type="AlphaFoldDB" id="A0A1B9IKH4"/>
<feature type="compositionally biased region" description="Low complexity" evidence="1">
    <location>
        <begin position="175"/>
        <end position="187"/>
    </location>
</feature>
<accession>A0A1B9IKH4</accession>
<reference evidence="2 3" key="1">
    <citation type="submission" date="2013-07" db="EMBL/GenBank/DDBJ databases">
        <title>The Genome Sequence of Kwoniella mangroviensis CBS10435.</title>
        <authorList>
            <consortium name="The Broad Institute Genome Sequencing Platform"/>
            <person name="Cuomo C."/>
            <person name="Litvintseva A."/>
            <person name="Chen Y."/>
            <person name="Heitman J."/>
            <person name="Sun S."/>
            <person name="Springer D."/>
            <person name="Dromer F."/>
            <person name="Young S.K."/>
            <person name="Zeng Q."/>
            <person name="Gargeya S."/>
            <person name="Fitzgerald M."/>
            <person name="Abouelleil A."/>
            <person name="Alvarado L."/>
            <person name="Berlin A.M."/>
            <person name="Chapman S.B."/>
            <person name="Dewar J."/>
            <person name="Goldberg J."/>
            <person name="Griggs A."/>
            <person name="Gujja S."/>
            <person name="Hansen M."/>
            <person name="Howarth C."/>
            <person name="Imamovic A."/>
            <person name="Larimer J."/>
            <person name="McCowan C."/>
            <person name="Murphy C."/>
            <person name="Pearson M."/>
            <person name="Priest M."/>
            <person name="Roberts A."/>
            <person name="Saif S."/>
            <person name="Shea T."/>
            <person name="Sykes S."/>
            <person name="Wortman J."/>
            <person name="Nusbaum C."/>
            <person name="Birren B."/>
        </authorList>
    </citation>
    <scope>NUCLEOTIDE SEQUENCE [LARGE SCALE GENOMIC DNA]</scope>
    <source>
        <strain evidence="2 3">CBS 10435</strain>
    </source>
</reference>
<feature type="compositionally biased region" description="Acidic residues" evidence="1">
    <location>
        <begin position="138"/>
        <end position="151"/>
    </location>
</feature>
<evidence type="ECO:0000256" key="1">
    <source>
        <dbReference type="SAM" id="MobiDB-lite"/>
    </source>
</evidence>
<gene>
    <name evidence="2" type="ORF">L486_06006</name>
</gene>
<evidence type="ECO:0000313" key="2">
    <source>
        <dbReference type="EMBL" id="OCF56065.1"/>
    </source>
</evidence>
<dbReference type="Proteomes" id="UP000092583">
    <property type="component" value="Unassembled WGS sequence"/>
</dbReference>
<organism evidence="2 3">
    <name type="scientific">Kwoniella mangroviensis CBS 10435</name>
    <dbReference type="NCBI Taxonomy" id="1331196"/>
    <lineage>
        <taxon>Eukaryota</taxon>
        <taxon>Fungi</taxon>
        <taxon>Dikarya</taxon>
        <taxon>Basidiomycota</taxon>
        <taxon>Agaricomycotina</taxon>
        <taxon>Tremellomycetes</taxon>
        <taxon>Tremellales</taxon>
        <taxon>Cryptococcaceae</taxon>
        <taxon>Kwoniella</taxon>
    </lineage>
</organism>
<dbReference type="EMBL" id="KV700091">
    <property type="protein sequence ID" value="OCF56065.1"/>
    <property type="molecule type" value="Genomic_DNA"/>
</dbReference>
<protein>
    <submittedName>
        <fullName evidence="2">Uncharacterized protein</fullName>
    </submittedName>
</protein>
<keyword evidence="3" id="KW-1185">Reference proteome</keyword>